<feature type="transmembrane region" description="Helical" evidence="1">
    <location>
        <begin position="20"/>
        <end position="43"/>
    </location>
</feature>
<evidence type="ECO:0000313" key="2">
    <source>
        <dbReference type="EMBL" id="JAD18703.1"/>
    </source>
</evidence>
<sequence>MQRFWWSCTRRSCLFATGRLGLWFRLLTVWTSFTLAKVTLLTFTTPYYSRTPSEFYGVPLSLTYTAE</sequence>
<protein>
    <submittedName>
        <fullName evidence="2">Uncharacterized protein</fullName>
    </submittedName>
</protein>
<dbReference type="AlphaFoldDB" id="A0A0A8Y143"/>
<evidence type="ECO:0000256" key="1">
    <source>
        <dbReference type="SAM" id="Phobius"/>
    </source>
</evidence>
<accession>A0A0A8Y143</accession>
<keyword evidence="1" id="KW-0472">Membrane</keyword>
<keyword evidence="1" id="KW-1133">Transmembrane helix</keyword>
<keyword evidence="1" id="KW-0812">Transmembrane</keyword>
<reference evidence="2" key="1">
    <citation type="submission" date="2014-09" db="EMBL/GenBank/DDBJ databases">
        <authorList>
            <person name="Magalhaes I.L.F."/>
            <person name="Oliveira U."/>
            <person name="Santos F.R."/>
            <person name="Vidigal T.H.D.A."/>
            <person name="Brescovit A.D."/>
            <person name="Santos A.J."/>
        </authorList>
    </citation>
    <scope>NUCLEOTIDE SEQUENCE</scope>
    <source>
        <tissue evidence="2">Shoot tissue taken approximately 20 cm above the soil surface</tissue>
    </source>
</reference>
<dbReference type="EMBL" id="GBRH01279192">
    <property type="protein sequence ID" value="JAD18703.1"/>
    <property type="molecule type" value="Transcribed_RNA"/>
</dbReference>
<name>A0A0A8Y143_ARUDO</name>
<proteinExistence type="predicted"/>
<reference evidence="2" key="2">
    <citation type="journal article" date="2015" name="Data Brief">
        <title>Shoot transcriptome of the giant reed, Arundo donax.</title>
        <authorList>
            <person name="Barrero R.A."/>
            <person name="Guerrero F.D."/>
            <person name="Moolhuijzen P."/>
            <person name="Goolsby J.A."/>
            <person name="Tidwell J."/>
            <person name="Bellgard S.E."/>
            <person name="Bellgard M.I."/>
        </authorList>
    </citation>
    <scope>NUCLEOTIDE SEQUENCE</scope>
    <source>
        <tissue evidence="2">Shoot tissue taken approximately 20 cm above the soil surface</tissue>
    </source>
</reference>
<organism evidence="2">
    <name type="scientific">Arundo donax</name>
    <name type="common">Giant reed</name>
    <name type="synonym">Donax arundinaceus</name>
    <dbReference type="NCBI Taxonomy" id="35708"/>
    <lineage>
        <taxon>Eukaryota</taxon>
        <taxon>Viridiplantae</taxon>
        <taxon>Streptophyta</taxon>
        <taxon>Embryophyta</taxon>
        <taxon>Tracheophyta</taxon>
        <taxon>Spermatophyta</taxon>
        <taxon>Magnoliopsida</taxon>
        <taxon>Liliopsida</taxon>
        <taxon>Poales</taxon>
        <taxon>Poaceae</taxon>
        <taxon>PACMAD clade</taxon>
        <taxon>Arundinoideae</taxon>
        <taxon>Arundineae</taxon>
        <taxon>Arundo</taxon>
    </lineage>
</organism>